<name>A0A6A6X5Q6_9PLEO</name>
<dbReference type="Proteomes" id="UP000799757">
    <property type="component" value="Unassembled WGS sequence"/>
</dbReference>
<accession>A0A6A6X5Q6</accession>
<protein>
    <submittedName>
        <fullName evidence="1">Uncharacterized protein</fullName>
    </submittedName>
</protein>
<keyword evidence="2" id="KW-1185">Reference proteome</keyword>
<dbReference type="OrthoDB" id="3539644at2759"/>
<sequence>MEGESIGYICPTVADDRTSVGIFSAYIRPFGATNSDALNEIYTSSPSGFTCVDLDDPPEDSSGKYNPLLNTVSEHTVGEGILQLKYQYSWYSEMEAIIQQGALAFDGSSLEETERGEEFVKAKRGPKGWSPVEGESWMEARVGTGDLDIHLGL</sequence>
<gene>
    <name evidence="1" type="ORF">K505DRAFT_339448</name>
</gene>
<evidence type="ECO:0000313" key="2">
    <source>
        <dbReference type="Proteomes" id="UP000799757"/>
    </source>
</evidence>
<reference evidence="1" key="1">
    <citation type="journal article" date="2020" name="Stud. Mycol.">
        <title>101 Dothideomycetes genomes: a test case for predicting lifestyles and emergence of pathogens.</title>
        <authorList>
            <person name="Haridas S."/>
            <person name="Albert R."/>
            <person name="Binder M."/>
            <person name="Bloem J."/>
            <person name="Labutti K."/>
            <person name="Salamov A."/>
            <person name="Andreopoulos B."/>
            <person name="Baker S."/>
            <person name="Barry K."/>
            <person name="Bills G."/>
            <person name="Bluhm B."/>
            <person name="Cannon C."/>
            <person name="Castanera R."/>
            <person name="Culley D."/>
            <person name="Daum C."/>
            <person name="Ezra D."/>
            <person name="Gonzalez J."/>
            <person name="Henrissat B."/>
            <person name="Kuo A."/>
            <person name="Liang C."/>
            <person name="Lipzen A."/>
            <person name="Lutzoni F."/>
            <person name="Magnuson J."/>
            <person name="Mondo S."/>
            <person name="Nolan M."/>
            <person name="Ohm R."/>
            <person name="Pangilinan J."/>
            <person name="Park H.-J."/>
            <person name="Ramirez L."/>
            <person name="Alfaro M."/>
            <person name="Sun H."/>
            <person name="Tritt A."/>
            <person name="Yoshinaga Y."/>
            <person name="Zwiers L.-H."/>
            <person name="Turgeon B."/>
            <person name="Goodwin S."/>
            <person name="Spatafora J."/>
            <person name="Crous P."/>
            <person name="Grigoriev I."/>
        </authorList>
    </citation>
    <scope>NUCLEOTIDE SEQUENCE</scope>
    <source>
        <strain evidence="1">CBS 109.77</strain>
    </source>
</reference>
<dbReference type="EMBL" id="MU002012">
    <property type="protein sequence ID" value="KAF2791581.1"/>
    <property type="molecule type" value="Genomic_DNA"/>
</dbReference>
<evidence type="ECO:0000313" key="1">
    <source>
        <dbReference type="EMBL" id="KAF2791581.1"/>
    </source>
</evidence>
<dbReference type="AlphaFoldDB" id="A0A6A6X5Q6"/>
<proteinExistence type="predicted"/>
<organism evidence="1 2">
    <name type="scientific">Melanomma pulvis-pyrius CBS 109.77</name>
    <dbReference type="NCBI Taxonomy" id="1314802"/>
    <lineage>
        <taxon>Eukaryota</taxon>
        <taxon>Fungi</taxon>
        <taxon>Dikarya</taxon>
        <taxon>Ascomycota</taxon>
        <taxon>Pezizomycotina</taxon>
        <taxon>Dothideomycetes</taxon>
        <taxon>Pleosporomycetidae</taxon>
        <taxon>Pleosporales</taxon>
        <taxon>Melanommataceae</taxon>
        <taxon>Melanomma</taxon>
    </lineage>
</organism>